<dbReference type="Gene3D" id="3.90.1720.10">
    <property type="entry name" value="endopeptidase domain like (from Nostoc punctiforme)"/>
    <property type="match status" value="1"/>
</dbReference>
<accession>A0A2Z3YWL8</accession>
<dbReference type="PROSITE" id="PS51318">
    <property type="entry name" value="TAT"/>
    <property type="match status" value="1"/>
</dbReference>
<keyword evidence="7" id="KW-1185">Reference proteome</keyword>
<dbReference type="EMBL" id="CP024988">
    <property type="protein sequence ID" value="AWT26457.1"/>
    <property type="molecule type" value="Genomic_DNA"/>
</dbReference>
<evidence type="ECO:0000256" key="1">
    <source>
        <dbReference type="ARBA" id="ARBA00007074"/>
    </source>
</evidence>
<evidence type="ECO:0000313" key="6">
    <source>
        <dbReference type="EMBL" id="AWT26457.1"/>
    </source>
</evidence>
<keyword evidence="3 6" id="KW-0378">Hydrolase</keyword>
<dbReference type="InterPro" id="IPR038765">
    <property type="entry name" value="Papain-like_cys_pep_sf"/>
</dbReference>
<evidence type="ECO:0000313" key="7">
    <source>
        <dbReference type="Proteomes" id="UP000247696"/>
    </source>
</evidence>
<comment type="similarity">
    <text evidence="1">Belongs to the peptidase C40 family.</text>
</comment>
<evidence type="ECO:0000259" key="5">
    <source>
        <dbReference type="PROSITE" id="PS51935"/>
    </source>
</evidence>
<dbReference type="InterPro" id="IPR006311">
    <property type="entry name" value="TAT_signal"/>
</dbReference>
<dbReference type="PANTHER" id="PTHR47359">
    <property type="entry name" value="PEPTIDOGLYCAN DL-ENDOPEPTIDASE CWLO"/>
    <property type="match status" value="1"/>
</dbReference>
<gene>
    <name evidence="6" type="ORF">Csp1_16750</name>
</gene>
<evidence type="ECO:0000256" key="3">
    <source>
        <dbReference type="ARBA" id="ARBA00022801"/>
    </source>
</evidence>
<dbReference type="Pfam" id="PF00877">
    <property type="entry name" value="NLPC_P60"/>
    <property type="match status" value="1"/>
</dbReference>
<keyword evidence="4" id="KW-0788">Thiol protease</keyword>
<dbReference type="InterPro" id="IPR000064">
    <property type="entry name" value="NLP_P60_dom"/>
</dbReference>
<feature type="domain" description="NlpC/P60" evidence="5">
    <location>
        <begin position="103"/>
        <end position="217"/>
    </location>
</feature>
<dbReference type="AlphaFoldDB" id="A0A2Z3YWL8"/>
<protein>
    <submittedName>
        <fullName evidence="6">Putative endopeptidase</fullName>
        <ecNumber evidence="6">3.4.-.-</ecNumber>
    </submittedName>
</protein>
<evidence type="ECO:0000256" key="4">
    <source>
        <dbReference type="ARBA" id="ARBA00022807"/>
    </source>
</evidence>
<name>A0A2Z3YWL8_9CORY</name>
<dbReference type="SUPFAM" id="SSF54001">
    <property type="entry name" value="Cysteine proteinases"/>
    <property type="match status" value="1"/>
</dbReference>
<dbReference type="EC" id="3.4.-.-" evidence="6"/>
<sequence length="217" mass="22169">MISRPHNDLERLFFLMGMHSFKNGSSRRNIVAAAAIGVGAVVALPATAQAAPVQVPGTDYSVDVPDELIAAAQPYVDSAVAAAGSYAAPASGAVAYAAPAPVVSEGQRIADAALSKQGSPYAWGATGPDAFDCSGLTSWAYSQVGKSIPRTSGAQASSGTPVPLNALQVGDIISFYSGASHVGIYIGDNQVVHAPTEGDVVKVTSMDYMPINNAVRF</sequence>
<dbReference type="Proteomes" id="UP000247696">
    <property type="component" value="Chromosome"/>
</dbReference>
<proteinExistence type="inferred from homology"/>
<dbReference type="PROSITE" id="PS51935">
    <property type="entry name" value="NLPC_P60"/>
    <property type="match status" value="1"/>
</dbReference>
<dbReference type="GO" id="GO:0006508">
    <property type="term" value="P:proteolysis"/>
    <property type="evidence" value="ECO:0007669"/>
    <property type="project" value="UniProtKB-KW"/>
</dbReference>
<dbReference type="KEGG" id="cpre:Csp1_16750"/>
<organism evidence="6 7">
    <name type="scientific">Corynebacterium provencense</name>
    <dbReference type="NCBI Taxonomy" id="1737425"/>
    <lineage>
        <taxon>Bacteria</taxon>
        <taxon>Bacillati</taxon>
        <taxon>Actinomycetota</taxon>
        <taxon>Actinomycetes</taxon>
        <taxon>Mycobacteriales</taxon>
        <taxon>Corynebacteriaceae</taxon>
        <taxon>Corynebacterium</taxon>
    </lineage>
</organism>
<dbReference type="InterPro" id="IPR051794">
    <property type="entry name" value="PG_Endopeptidase_C40"/>
</dbReference>
<keyword evidence="2" id="KW-0645">Protease</keyword>
<dbReference type="PANTHER" id="PTHR47359:SF3">
    <property type="entry name" value="NLP_P60 DOMAIN-CONTAINING PROTEIN-RELATED"/>
    <property type="match status" value="1"/>
</dbReference>
<dbReference type="GO" id="GO:0008234">
    <property type="term" value="F:cysteine-type peptidase activity"/>
    <property type="evidence" value="ECO:0007669"/>
    <property type="project" value="UniProtKB-KW"/>
</dbReference>
<evidence type="ECO:0000256" key="2">
    <source>
        <dbReference type="ARBA" id="ARBA00022670"/>
    </source>
</evidence>
<reference evidence="7" key="1">
    <citation type="submission" date="2017-11" db="EMBL/GenBank/DDBJ databases">
        <title>Otitis media/interna in a cat caused by the recently described species Corynebacterium provencense.</title>
        <authorList>
            <person name="Kittl S."/>
            <person name="Brodard I."/>
            <person name="Rychener L."/>
            <person name="Jores J."/>
            <person name="Roosje P."/>
            <person name="Gobeli Brawand S."/>
        </authorList>
    </citation>
    <scope>NUCLEOTIDE SEQUENCE [LARGE SCALE GENOMIC DNA]</scope>
    <source>
        <strain evidence="7">17KM38</strain>
    </source>
</reference>
<dbReference type="STRING" id="1737425.GCA_900049755_02601"/>